<evidence type="ECO:0000313" key="2">
    <source>
        <dbReference type="Proteomes" id="UP000314294"/>
    </source>
</evidence>
<evidence type="ECO:0000313" key="1">
    <source>
        <dbReference type="EMBL" id="TNN84631.1"/>
    </source>
</evidence>
<dbReference type="AlphaFoldDB" id="A0A4Z2J3W6"/>
<name>A0A4Z2J3W6_9TELE</name>
<dbReference type="Proteomes" id="UP000314294">
    <property type="component" value="Unassembled WGS sequence"/>
</dbReference>
<sequence>MLALRGGTCCQRRRGDVGGRGAVGDLRGICHGGVAATSVTTQGNFHAEYPRVPPQTCRGASDTTAGLESLEETLCPLFEATEAHILRRLHTAVEQAIGGPQLATSLACNDATSWPVECDVKNAPRAAAGTDPQGSISRLHLFEGFLIWGLGQPQSTVPSSIIPSRGAERR</sequence>
<keyword evidence="2" id="KW-1185">Reference proteome</keyword>
<proteinExistence type="predicted"/>
<comment type="caution">
    <text evidence="1">The sequence shown here is derived from an EMBL/GenBank/DDBJ whole genome shotgun (WGS) entry which is preliminary data.</text>
</comment>
<organism evidence="1 2">
    <name type="scientific">Liparis tanakae</name>
    <name type="common">Tanaka's snailfish</name>
    <dbReference type="NCBI Taxonomy" id="230148"/>
    <lineage>
        <taxon>Eukaryota</taxon>
        <taxon>Metazoa</taxon>
        <taxon>Chordata</taxon>
        <taxon>Craniata</taxon>
        <taxon>Vertebrata</taxon>
        <taxon>Euteleostomi</taxon>
        <taxon>Actinopterygii</taxon>
        <taxon>Neopterygii</taxon>
        <taxon>Teleostei</taxon>
        <taxon>Neoteleostei</taxon>
        <taxon>Acanthomorphata</taxon>
        <taxon>Eupercaria</taxon>
        <taxon>Perciformes</taxon>
        <taxon>Cottioidei</taxon>
        <taxon>Cottales</taxon>
        <taxon>Liparidae</taxon>
        <taxon>Liparis</taxon>
    </lineage>
</organism>
<reference evidence="1 2" key="1">
    <citation type="submission" date="2019-03" db="EMBL/GenBank/DDBJ databases">
        <title>First draft genome of Liparis tanakae, snailfish: a comprehensive survey of snailfish specific genes.</title>
        <authorList>
            <person name="Kim W."/>
            <person name="Song I."/>
            <person name="Jeong J.-H."/>
            <person name="Kim D."/>
            <person name="Kim S."/>
            <person name="Ryu S."/>
            <person name="Song J.Y."/>
            <person name="Lee S.K."/>
        </authorList>
    </citation>
    <scope>NUCLEOTIDE SEQUENCE [LARGE SCALE GENOMIC DNA]</scope>
    <source>
        <tissue evidence="1">Muscle</tissue>
    </source>
</reference>
<protein>
    <submittedName>
        <fullName evidence="1">Uncharacterized protein</fullName>
    </submittedName>
</protein>
<accession>A0A4Z2J3W6</accession>
<dbReference type="EMBL" id="SRLO01000025">
    <property type="protein sequence ID" value="TNN84631.1"/>
    <property type="molecule type" value="Genomic_DNA"/>
</dbReference>
<gene>
    <name evidence="1" type="ORF">EYF80_005046</name>
</gene>